<protein>
    <submittedName>
        <fullName evidence="1">Uncharacterized protein</fullName>
    </submittedName>
</protein>
<keyword evidence="2" id="KW-1185">Reference proteome</keyword>
<comment type="caution">
    <text evidence="1">The sequence shown here is derived from an EMBL/GenBank/DDBJ whole genome shotgun (WGS) entry which is preliminary data.</text>
</comment>
<dbReference type="Proteomes" id="UP001152484">
    <property type="component" value="Unassembled WGS sequence"/>
</dbReference>
<accession>A0A9P0VS95</accession>
<dbReference type="OrthoDB" id="10265971at2759"/>
<dbReference type="AlphaFoldDB" id="A0A9P0VS95"/>
<gene>
    <name evidence="1" type="ORF">CEURO_LOCUS193</name>
</gene>
<evidence type="ECO:0000313" key="2">
    <source>
        <dbReference type="Proteomes" id="UP001152484"/>
    </source>
</evidence>
<reference evidence="1" key="1">
    <citation type="submission" date="2022-07" db="EMBL/GenBank/DDBJ databases">
        <authorList>
            <person name="Macas J."/>
            <person name="Novak P."/>
            <person name="Neumann P."/>
        </authorList>
    </citation>
    <scope>NUCLEOTIDE SEQUENCE</scope>
</reference>
<proteinExistence type="predicted"/>
<organism evidence="1 2">
    <name type="scientific">Cuscuta europaea</name>
    <name type="common">European dodder</name>
    <dbReference type="NCBI Taxonomy" id="41803"/>
    <lineage>
        <taxon>Eukaryota</taxon>
        <taxon>Viridiplantae</taxon>
        <taxon>Streptophyta</taxon>
        <taxon>Embryophyta</taxon>
        <taxon>Tracheophyta</taxon>
        <taxon>Spermatophyta</taxon>
        <taxon>Magnoliopsida</taxon>
        <taxon>eudicotyledons</taxon>
        <taxon>Gunneridae</taxon>
        <taxon>Pentapetalae</taxon>
        <taxon>asterids</taxon>
        <taxon>lamiids</taxon>
        <taxon>Solanales</taxon>
        <taxon>Convolvulaceae</taxon>
        <taxon>Cuscuteae</taxon>
        <taxon>Cuscuta</taxon>
        <taxon>Cuscuta subgen. Cuscuta</taxon>
    </lineage>
</organism>
<name>A0A9P0VS95_CUSEU</name>
<dbReference type="EMBL" id="CAMAPE010000001">
    <property type="protein sequence ID" value="CAH9051272.1"/>
    <property type="molecule type" value="Genomic_DNA"/>
</dbReference>
<evidence type="ECO:0000313" key="1">
    <source>
        <dbReference type="EMBL" id="CAH9051272.1"/>
    </source>
</evidence>
<sequence length="129" mass="14595">MSNLAKQIQQSEQQWGTTNDQRRATRDGTDIILLTLSWTSDQPQLARATMAYSCLCSKIAGLERAYDAVRAGIGRSWKICLWYMSKLDEFESFVERMRKYGILLSSVTARPLALVVIDDLPVVNGKVTY</sequence>